<organism evidence="2 3">
    <name type="scientific">Cryptotermes secundus</name>
    <dbReference type="NCBI Taxonomy" id="105785"/>
    <lineage>
        <taxon>Eukaryota</taxon>
        <taxon>Metazoa</taxon>
        <taxon>Ecdysozoa</taxon>
        <taxon>Arthropoda</taxon>
        <taxon>Hexapoda</taxon>
        <taxon>Insecta</taxon>
        <taxon>Pterygota</taxon>
        <taxon>Neoptera</taxon>
        <taxon>Polyneoptera</taxon>
        <taxon>Dictyoptera</taxon>
        <taxon>Blattodea</taxon>
        <taxon>Blattoidea</taxon>
        <taxon>Termitoidae</taxon>
        <taxon>Kalotermitidae</taxon>
        <taxon>Cryptotermitinae</taxon>
        <taxon>Cryptotermes</taxon>
    </lineage>
</organism>
<name>A0A2J7R356_9NEOP</name>
<sequence>MNPVHTIPSYFSKARFNIILPPPLRLVLSGLFPSGFPTIILHAFLLSPIRTACPAHLILLNLIILIILGEQHKLRGSSLCSFQQTLFSPLLVPIFSFITLFSNSLSLCYSLSFRDQVYKITGKIIVLYIKLNYIYIHITTSWIQHARVT</sequence>
<feature type="transmembrane region" description="Helical" evidence="1">
    <location>
        <begin position="53"/>
        <end position="70"/>
    </location>
</feature>
<protein>
    <submittedName>
        <fullName evidence="2">Uncharacterized protein</fullName>
    </submittedName>
</protein>
<keyword evidence="1" id="KW-0812">Transmembrane</keyword>
<gene>
    <name evidence="2" type="ORF">B7P43_G04797</name>
</gene>
<dbReference type="Proteomes" id="UP000235965">
    <property type="component" value="Unassembled WGS sequence"/>
</dbReference>
<evidence type="ECO:0000313" key="2">
    <source>
        <dbReference type="EMBL" id="PNF35255.1"/>
    </source>
</evidence>
<feature type="transmembrane region" description="Helical" evidence="1">
    <location>
        <begin position="90"/>
        <end position="112"/>
    </location>
</feature>
<keyword evidence="3" id="KW-1185">Reference proteome</keyword>
<accession>A0A2J7R356</accession>
<evidence type="ECO:0000256" key="1">
    <source>
        <dbReference type="SAM" id="Phobius"/>
    </source>
</evidence>
<feature type="transmembrane region" description="Helical" evidence="1">
    <location>
        <begin position="124"/>
        <end position="143"/>
    </location>
</feature>
<evidence type="ECO:0000313" key="3">
    <source>
        <dbReference type="Proteomes" id="UP000235965"/>
    </source>
</evidence>
<feature type="transmembrane region" description="Helical" evidence="1">
    <location>
        <begin position="26"/>
        <end position="46"/>
    </location>
</feature>
<reference evidence="2 3" key="1">
    <citation type="submission" date="2017-12" db="EMBL/GenBank/DDBJ databases">
        <title>Hemimetabolous genomes reveal molecular basis of termite eusociality.</title>
        <authorList>
            <person name="Harrison M.C."/>
            <person name="Jongepier E."/>
            <person name="Robertson H.M."/>
            <person name="Arning N."/>
            <person name="Bitard-Feildel T."/>
            <person name="Chao H."/>
            <person name="Childers C.P."/>
            <person name="Dinh H."/>
            <person name="Doddapaneni H."/>
            <person name="Dugan S."/>
            <person name="Gowin J."/>
            <person name="Greiner C."/>
            <person name="Han Y."/>
            <person name="Hu H."/>
            <person name="Hughes D.S.T."/>
            <person name="Huylmans A.-K."/>
            <person name="Kemena C."/>
            <person name="Kremer L.P.M."/>
            <person name="Lee S.L."/>
            <person name="Lopez-Ezquerra A."/>
            <person name="Mallet L."/>
            <person name="Monroy-Kuhn J.M."/>
            <person name="Moser A."/>
            <person name="Murali S.C."/>
            <person name="Muzny D.M."/>
            <person name="Otani S."/>
            <person name="Piulachs M.-D."/>
            <person name="Poelchau M."/>
            <person name="Qu J."/>
            <person name="Schaub F."/>
            <person name="Wada-Katsumata A."/>
            <person name="Worley K.C."/>
            <person name="Xie Q."/>
            <person name="Ylla G."/>
            <person name="Poulsen M."/>
            <person name="Gibbs R.A."/>
            <person name="Schal C."/>
            <person name="Richards S."/>
            <person name="Belles X."/>
            <person name="Korb J."/>
            <person name="Bornberg-Bauer E."/>
        </authorList>
    </citation>
    <scope>NUCLEOTIDE SEQUENCE [LARGE SCALE GENOMIC DNA]</scope>
    <source>
        <tissue evidence="2">Whole body</tissue>
    </source>
</reference>
<proteinExistence type="predicted"/>
<dbReference type="AlphaFoldDB" id="A0A2J7R356"/>
<dbReference type="InParanoid" id="A0A2J7R356"/>
<comment type="caution">
    <text evidence="2">The sequence shown here is derived from an EMBL/GenBank/DDBJ whole genome shotgun (WGS) entry which is preliminary data.</text>
</comment>
<keyword evidence="1" id="KW-0472">Membrane</keyword>
<keyword evidence="1" id="KW-1133">Transmembrane helix</keyword>
<dbReference type="EMBL" id="NEVH01007822">
    <property type="protein sequence ID" value="PNF35255.1"/>
    <property type="molecule type" value="Genomic_DNA"/>
</dbReference>